<evidence type="ECO:0000259" key="6">
    <source>
        <dbReference type="SMART" id="SM00732"/>
    </source>
</evidence>
<dbReference type="EMBL" id="AYKG01000069">
    <property type="protein sequence ID" value="ROO23795.1"/>
    <property type="molecule type" value="Genomic_DNA"/>
</dbReference>
<keyword evidence="3 5" id="KW-0540">Nuclease</keyword>
<comment type="caution">
    <text evidence="7">The sequence shown here is derived from an EMBL/GenBank/DDBJ whole genome shotgun (WGS) entry which is preliminary data.</text>
</comment>
<evidence type="ECO:0000256" key="4">
    <source>
        <dbReference type="ARBA" id="ARBA00022801"/>
    </source>
</evidence>
<dbReference type="InterPro" id="IPR006641">
    <property type="entry name" value="YqgF/RNaseH-like_dom"/>
</dbReference>
<feature type="domain" description="YqgF/RNase H-like" evidence="6">
    <location>
        <begin position="11"/>
        <end position="111"/>
    </location>
</feature>
<gene>
    <name evidence="7" type="ORF">SAJA_14985</name>
</gene>
<evidence type="ECO:0000256" key="5">
    <source>
        <dbReference type="HAMAP-Rule" id="MF_00651"/>
    </source>
</evidence>
<evidence type="ECO:0000256" key="2">
    <source>
        <dbReference type="ARBA" id="ARBA00022517"/>
    </source>
</evidence>
<keyword evidence="8" id="KW-1185">Reference proteome</keyword>
<dbReference type="InterPro" id="IPR012337">
    <property type="entry name" value="RNaseH-like_sf"/>
</dbReference>
<evidence type="ECO:0000256" key="1">
    <source>
        <dbReference type="ARBA" id="ARBA00022490"/>
    </source>
</evidence>
<dbReference type="FunCoup" id="A0A423PDZ5">
    <property type="interactions" value="345"/>
</dbReference>
<dbReference type="AlphaFoldDB" id="A0A423PDZ5"/>
<dbReference type="Proteomes" id="UP000285310">
    <property type="component" value="Unassembled WGS sequence"/>
</dbReference>
<protein>
    <recommendedName>
        <fullName evidence="5">Putative pre-16S rRNA nuclease</fullName>
        <ecNumber evidence="5">3.1.-.-</ecNumber>
    </recommendedName>
</protein>
<comment type="subcellular location">
    <subcellularLocation>
        <location evidence="5">Cytoplasm</location>
    </subcellularLocation>
</comment>
<comment type="function">
    <text evidence="5">Could be a nuclease involved in processing of the 5'-end of pre-16S rRNA.</text>
</comment>
<dbReference type="GO" id="GO:0004518">
    <property type="term" value="F:nuclease activity"/>
    <property type="evidence" value="ECO:0007669"/>
    <property type="project" value="UniProtKB-KW"/>
</dbReference>
<evidence type="ECO:0000313" key="8">
    <source>
        <dbReference type="Proteomes" id="UP000285310"/>
    </source>
</evidence>
<dbReference type="InParanoid" id="A0A423PDZ5"/>
<dbReference type="GO" id="GO:0005829">
    <property type="term" value="C:cytosol"/>
    <property type="evidence" value="ECO:0007669"/>
    <property type="project" value="TreeGrafter"/>
</dbReference>
<dbReference type="GO" id="GO:0000967">
    <property type="term" value="P:rRNA 5'-end processing"/>
    <property type="evidence" value="ECO:0007669"/>
    <property type="project" value="UniProtKB-UniRule"/>
</dbReference>
<dbReference type="Pfam" id="PF03652">
    <property type="entry name" value="RuvX"/>
    <property type="match status" value="1"/>
</dbReference>
<dbReference type="CDD" id="cd16964">
    <property type="entry name" value="YqgF"/>
    <property type="match status" value="1"/>
</dbReference>
<dbReference type="GO" id="GO:0016788">
    <property type="term" value="F:hydrolase activity, acting on ester bonds"/>
    <property type="evidence" value="ECO:0007669"/>
    <property type="project" value="UniProtKB-UniRule"/>
</dbReference>
<keyword evidence="1 5" id="KW-0963">Cytoplasm</keyword>
<comment type="similarity">
    <text evidence="5">Belongs to the YqgF HJR family.</text>
</comment>
<dbReference type="Gene3D" id="3.30.420.140">
    <property type="entry name" value="YqgF/RNase H-like domain"/>
    <property type="match status" value="1"/>
</dbReference>
<dbReference type="EC" id="3.1.-.-" evidence="5"/>
<dbReference type="SUPFAM" id="SSF53098">
    <property type="entry name" value="Ribonuclease H-like"/>
    <property type="match status" value="1"/>
</dbReference>
<keyword evidence="4 5" id="KW-0378">Hydrolase</keyword>
<evidence type="ECO:0000256" key="3">
    <source>
        <dbReference type="ARBA" id="ARBA00022722"/>
    </source>
</evidence>
<dbReference type="SMART" id="SM00732">
    <property type="entry name" value="YqgFc"/>
    <property type="match status" value="1"/>
</dbReference>
<name>A0A423PDZ5_9GAMM</name>
<dbReference type="RefSeq" id="WP_184999931.1">
    <property type="nucleotide sequence ID" value="NZ_AYKG01000069.1"/>
</dbReference>
<organism evidence="7 8">
    <name type="scientific">Salinisphaera japonica YTM-1</name>
    <dbReference type="NCBI Taxonomy" id="1209778"/>
    <lineage>
        <taxon>Bacteria</taxon>
        <taxon>Pseudomonadati</taxon>
        <taxon>Pseudomonadota</taxon>
        <taxon>Gammaproteobacteria</taxon>
        <taxon>Salinisphaerales</taxon>
        <taxon>Salinisphaeraceae</taxon>
        <taxon>Salinisphaera</taxon>
    </lineage>
</organism>
<proteinExistence type="inferred from homology"/>
<accession>A0A423PDZ5</accession>
<reference evidence="7 8" key="1">
    <citation type="submission" date="2013-10" db="EMBL/GenBank/DDBJ databases">
        <title>Salinisphaera japonica YTM-1 Genome Sequencing.</title>
        <authorList>
            <person name="Lai Q."/>
            <person name="Li C."/>
            <person name="Shao Z."/>
        </authorList>
    </citation>
    <scope>NUCLEOTIDE SEQUENCE [LARGE SCALE GENOMIC DNA]</scope>
    <source>
        <strain evidence="7 8">YTM-1</strain>
    </source>
</reference>
<evidence type="ECO:0000313" key="7">
    <source>
        <dbReference type="EMBL" id="ROO23795.1"/>
    </source>
</evidence>
<dbReference type="PANTHER" id="PTHR33317">
    <property type="entry name" value="POLYNUCLEOTIDYL TRANSFERASE, RIBONUCLEASE H-LIKE SUPERFAMILY PROTEIN"/>
    <property type="match status" value="1"/>
</dbReference>
<dbReference type="InterPro" id="IPR005227">
    <property type="entry name" value="YqgF"/>
</dbReference>
<dbReference type="InterPro" id="IPR037027">
    <property type="entry name" value="YqgF/RNaseH-like_dom_sf"/>
</dbReference>
<dbReference type="HAMAP" id="MF_00651">
    <property type="entry name" value="Nuclease_YqgF"/>
    <property type="match status" value="1"/>
</dbReference>
<keyword evidence="2 5" id="KW-0690">Ribosome biogenesis</keyword>
<dbReference type="PANTHER" id="PTHR33317:SF4">
    <property type="entry name" value="POLYNUCLEOTIDYL TRANSFERASE, RIBONUCLEASE H-LIKE SUPERFAMILY PROTEIN"/>
    <property type="match status" value="1"/>
</dbReference>
<sequence length="154" mass="17105">MPEPADDLAQDLALGFDYGKRRMGIAVGNAIVGTAKALQALEHIAGQPDWERLDALVDQWGVGIFVVGLPLDKDGTNQKMTNRARNFSEELWGRYKRPVHLMDERYSTIEARERLAAARASGSRGKRLAKGDSDAMAAQVILERWLQNDIKDTV</sequence>
<dbReference type="NCBIfam" id="TIGR00250">
    <property type="entry name" value="RNAse_H_YqgF"/>
    <property type="match status" value="1"/>
</dbReference>